<dbReference type="RefSeq" id="WP_167812622.1">
    <property type="nucleotide sequence ID" value="NZ_FOYW01000001.1"/>
</dbReference>
<dbReference type="EMBL" id="FOYW01000001">
    <property type="protein sequence ID" value="SFR57723.1"/>
    <property type="molecule type" value="Genomic_DNA"/>
</dbReference>
<evidence type="ECO:0000256" key="2">
    <source>
        <dbReference type="SAM" id="SignalP"/>
    </source>
</evidence>
<dbReference type="GO" id="GO:0016787">
    <property type="term" value="F:hydrolase activity"/>
    <property type="evidence" value="ECO:0007669"/>
    <property type="project" value="UniProtKB-KW"/>
</dbReference>
<dbReference type="Proteomes" id="UP000198644">
    <property type="component" value="Unassembled WGS sequence"/>
</dbReference>
<feature type="chain" id="PRO_5011647979" evidence="2">
    <location>
        <begin position="22"/>
        <end position="359"/>
    </location>
</feature>
<dbReference type="InterPro" id="IPR050300">
    <property type="entry name" value="GDXG_lipolytic_enzyme"/>
</dbReference>
<dbReference type="InterPro" id="IPR049492">
    <property type="entry name" value="BD-FAE-like_dom"/>
</dbReference>
<keyword evidence="2" id="KW-0732">Signal</keyword>
<evidence type="ECO:0000313" key="4">
    <source>
        <dbReference type="EMBL" id="SFR57723.1"/>
    </source>
</evidence>
<sequence>MNLSRIVILSLLCLTTPQLSAEGIPAVDISVTGGASPELLADFRQALKRAASRQPATGSGEATGPEITPERVDLDQFWKVDRNVPYTNSNNPRQRLDILYPFEGEPPYRTVVNFHRGGPTDRRDTASNAAVFRIIYQGYALVTVDYRPPEEALWPAQLYDAKAAIRFIRANANQHELDADSLVAWGSSAGAHLALMLAATNGDSGAEDPEMGQPASSSEVQGVVSWAGISDITTLAPLGQPLADSLMGYPAYESDLALEASPVEHITPAYPPVLLVHGTHDEVVPFEQSARMALRVNAITGEPRARLKLLINVGHDGDWSRSPDNLVDVLDFVDSILFPETGNPNRSTFFPPIQTRPAE</sequence>
<evidence type="ECO:0000259" key="3">
    <source>
        <dbReference type="Pfam" id="PF20434"/>
    </source>
</evidence>
<feature type="signal peptide" evidence="2">
    <location>
        <begin position="1"/>
        <end position="21"/>
    </location>
</feature>
<dbReference type="Gene3D" id="3.40.50.1820">
    <property type="entry name" value="alpha/beta hydrolase"/>
    <property type="match status" value="1"/>
</dbReference>
<evidence type="ECO:0000313" key="5">
    <source>
        <dbReference type="Proteomes" id="UP000198644"/>
    </source>
</evidence>
<dbReference type="Pfam" id="PF20434">
    <property type="entry name" value="BD-FAE"/>
    <property type="match status" value="1"/>
</dbReference>
<dbReference type="PANTHER" id="PTHR48081">
    <property type="entry name" value="AB HYDROLASE SUPERFAMILY PROTEIN C4A8.06C"/>
    <property type="match status" value="1"/>
</dbReference>
<name>A0A1I6HTG8_9GAMM</name>
<dbReference type="InterPro" id="IPR029058">
    <property type="entry name" value="AB_hydrolase_fold"/>
</dbReference>
<keyword evidence="5" id="KW-1185">Reference proteome</keyword>
<dbReference type="STRING" id="650891.SAMN05216203_1530"/>
<evidence type="ECO:0000256" key="1">
    <source>
        <dbReference type="ARBA" id="ARBA00022801"/>
    </source>
</evidence>
<dbReference type="PANTHER" id="PTHR48081:SF13">
    <property type="entry name" value="ALPHA_BETA HYDROLASE"/>
    <property type="match status" value="1"/>
</dbReference>
<proteinExistence type="predicted"/>
<gene>
    <name evidence="4" type="ORF">SAMN05216203_1530</name>
</gene>
<reference evidence="4 5" key="1">
    <citation type="submission" date="2016-10" db="EMBL/GenBank/DDBJ databases">
        <authorList>
            <person name="de Groot N.N."/>
        </authorList>
    </citation>
    <scope>NUCLEOTIDE SEQUENCE [LARGE SCALE GENOMIC DNA]</scope>
    <source>
        <strain evidence="4 5">CGMCC 1.9167</strain>
    </source>
</reference>
<dbReference type="SUPFAM" id="SSF53474">
    <property type="entry name" value="alpha/beta-Hydrolases"/>
    <property type="match status" value="1"/>
</dbReference>
<feature type="domain" description="BD-FAE-like" evidence="3">
    <location>
        <begin position="96"/>
        <end position="293"/>
    </location>
</feature>
<dbReference type="AlphaFoldDB" id="A0A1I6HTG8"/>
<keyword evidence="1" id="KW-0378">Hydrolase</keyword>
<organism evidence="4 5">
    <name type="scientific">Marinobacter daqiaonensis</name>
    <dbReference type="NCBI Taxonomy" id="650891"/>
    <lineage>
        <taxon>Bacteria</taxon>
        <taxon>Pseudomonadati</taxon>
        <taxon>Pseudomonadota</taxon>
        <taxon>Gammaproteobacteria</taxon>
        <taxon>Pseudomonadales</taxon>
        <taxon>Marinobacteraceae</taxon>
        <taxon>Marinobacter</taxon>
    </lineage>
</organism>
<protein>
    <submittedName>
        <fullName evidence="4">Prolyl oligopeptidase family protein</fullName>
    </submittedName>
</protein>
<accession>A0A1I6HTG8</accession>